<keyword evidence="2" id="KW-1185">Reference proteome</keyword>
<reference evidence="1 2" key="1">
    <citation type="journal article" date="2019" name="Int. J. Syst. Evol. Microbiol.">
        <title>The Global Catalogue of Microorganisms (GCM) 10K type strain sequencing project: providing services to taxonomists for standard genome sequencing and annotation.</title>
        <authorList>
            <consortium name="The Broad Institute Genomics Platform"/>
            <consortium name="The Broad Institute Genome Sequencing Center for Infectious Disease"/>
            <person name="Wu L."/>
            <person name="Ma J."/>
        </authorList>
    </citation>
    <scope>NUCLEOTIDE SEQUENCE [LARGE SCALE GENOMIC DNA]</scope>
    <source>
        <strain evidence="1 2">JCM 12696</strain>
    </source>
</reference>
<organism evidence="1 2">
    <name type="scientific">Streptomyces hebeiensis</name>
    <dbReference type="NCBI Taxonomy" id="229486"/>
    <lineage>
        <taxon>Bacteria</taxon>
        <taxon>Bacillati</taxon>
        <taxon>Actinomycetota</taxon>
        <taxon>Actinomycetes</taxon>
        <taxon>Kitasatosporales</taxon>
        <taxon>Streptomycetaceae</taxon>
        <taxon>Streptomyces</taxon>
    </lineage>
</organism>
<dbReference type="EMBL" id="BAAAKV010000044">
    <property type="protein sequence ID" value="GAA1183652.1"/>
    <property type="molecule type" value="Genomic_DNA"/>
</dbReference>
<name>A0ABN1V2I0_9ACTN</name>
<comment type="caution">
    <text evidence="1">The sequence shown here is derived from an EMBL/GenBank/DDBJ whole genome shotgun (WGS) entry which is preliminary data.</text>
</comment>
<dbReference type="RefSeq" id="WP_344279951.1">
    <property type="nucleotide sequence ID" value="NZ_BAAAKV010000044.1"/>
</dbReference>
<gene>
    <name evidence="1" type="ORF">GCM10009654_46340</name>
</gene>
<evidence type="ECO:0000313" key="1">
    <source>
        <dbReference type="EMBL" id="GAA1183652.1"/>
    </source>
</evidence>
<protein>
    <submittedName>
        <fullName evidence="1">Uncharacterized protein</fullName>
    </submittedName>
</protein>
<proteinExistence type="predicted"/>
<sequence length="54" mass="6022">MCENATGLDIVLLPNAVSQAALPWATRTSGLWHRYVSRFFNGLRPRPPDLLTPT</sequence>
<dbReference type="Proteomes" id="UP001501371">
    <property type="component" value="Unassembled WGS sequence"/>
</dbReference>
<accession>A0ABN1V2I0</accession>
<evidence type="ECO:0000313" key="2">
    <source>
        <dbReference type="Proteomes" id="UP001501371"/>
    </source>
</evidence>